<reference evidence="2 3" key="1">
    <citation type="submission" date="2013-04" db="EMBL/GenBank/DDBJ databases">
        <title>Draft genome of the heavy metal tolerant bacterium Lysinibacillus sphaericus strain OT4b.31.</title>
        <authorList>
            <person name="Pena-Montenegro T.D."/>
            <person name="Dussan J."/>
        </authorList>
    </citation>
    <scope>NUCLEOTIDE SEQUENCE [LARGE SCALE GENOMIC DNA]</scope>
    <source>
        <strain evidence="2 3">OT4b.31</strain>
    </source>
</reference>
<dbReference type="GO" id="GO:0016747">
    <property type="term" value="F:acyltransferase activity, transferring groups other than amino-acyl groups"/>
    <property type="evidence" value="ECO:0007669"/>
    <property type="project" value="InterPro"/>
</dbReference>
<dbReference type="EMBL" id="AQPX01000035">
    <property type="protein sequence ID" value="EON70441.1"/>
    <property type="molecule type" value="Genomic_DNA"/>
</dbReference>
<comment type="caution">
    <text evidence="2">The sequence shown here is derived from an EMBL/GenBank/DDBJ whole genome shotgun (WGS) entry which is preliminary data.</text>
</comment>
<sequence length="182" mass="21762">MLQVELRNVNLDDVKKIFDWRNQLFIRSKMFNSDEIPFERHLEWYNSFATNNNRIAKIFSFNRVDYGVLNISAIDEKLESCEWGFYIGDEQAPKGTGLLLGYTSLEYIFEDLKMRKICAQVIESNQISRKFHEKLGFKLDGILRKHIKRDKHYEDVYVYSLFIEEWQEISGKIKVELEGRFK</sequence>
<dbReference type="InterPro" id="IPR016181">
    <property type="entry name" value="Acyl_CoA_acyltransferase"/>
</dbReference>
<name>R7Z8Z3_LYSSH</name>
<dbReference type="eggNOG" id="COG1670">
    <property type="taxonomic scope" value="Bacteria"/>
</dbReference>
<protein>
    <submittedName>
        <fullName evidence="2">GNAT family acetyltransferase</fullName>
    </submittedName>
</protein>
<organism evidence="2 3">
    <name type="scientific">Lysinibacillus sphaericus OT4b.31</name>
    <dbReference type="NCBI Taxonomy" id="1285586"/>
    <lineage>
        <taxon>Bacteria</taxon>
        <taxon>Bacillati</taxon>
        <taxon>Bacillota</taxon>
        <taxon>Bacilli</taxon>
        <taxon>Bacillales</taxon>
        <taxon>Bacillaceae</taxon>
        <taxon>Lysinibacillus</taxon>
    </lineage>
</organism>
<gene>
    <name evidence="2" type="ORF">H131_21532</name>
</gene>
<dbReference type="SUPFAM" id="SSF55729">
    <property type="entry name" value="Acyl-CoA N-acyltransferases (Nat)"/>
    <property type="match status" value="1"/>
</dbReference>
<evidence type="ECO:0000259" key="1">
    <source>
        <dbReference type="PROSITE" id="PS51186"/>
    </source>
</evidence>
<dbReference type="InterPro" id="IPR000182">
    <property type="entry name" value="GNAT_dom"/>
</dbReference>
<dbReference type="InterPro" id="IPR020036">
    <property type="entry name" value="PseH"/>
</dbReference>
<accession>R7Z8Z3</accession>
<dbReference type="HOGENOM" id="CLU_013985_3_2_9"/>
<dbReference type="NCBIfam" id="TIGR03585">
    <property type="entry name" value="PseH"/>
    <property type="match status" value="1"/>
</dbReference>
<dbReference type="RefSeq" id="WP_010861205.1">
    <property type="nucleotide sequence ID" value="NZ_KB933410.1"/>
</dbReference>
<feature type="domain" description="N-acetyltransferase" evidence="1">
    <location>
        <begin position="4"/>
        <end position="164"/>
    </location>
</feature>
<dbReference type="PATRIC" id="fig|1285586.5.peg.4487"/>
<dbReference type="Proteomes" id="UP000013911">
    <property type="component" value="Unassembled WGS sequence"/>
</dbReference>
<evidence type="ECO:0000313" key="3">
    <source>
        <dbReference type="Proteomes" id="UP000013911"/>
    </source>
</evidence>
<keyword evidence="2" id="KW-0808">Transferase</keyword>
<dbReference type="PANTHER" id="PTHR43415">
    <property type="entry name" value="SPERMIDINE N(1)-ACETYLTRANSFERASE"/>
    <property type="match status" value="1"/>
</dbReference>
<dbReference type="PROSITE" id="PS51186">
    <property type="entry name" value="GNAT"/>
    <property type="match status" value="1"/>
</dbReference>
<dbReference type="Pfam" id="PF13302">
    <property type="entry name" value="Acetyltransf_3"/>
    <property type="match status" value="1"/>
</dbReference>
<proteinExistence type="predicted"/>
<dbReference type="PANTHER" id="PTHR43415:SF3">
    <property type="entry name" value="GNAT-FAMILY ACETYLTRANSFERASE"/>
    <property type="match status" value="1"/>
</dbReference>
<evidence type="ECO:0000313" key="2">
    <source>
        <dbReference type="EMBL" id="EON70441.1"/>
    </source>
</evidence>
<dbReference type="AlphaFoldDB" id="R7Z8Z3"/>
<dbReference type="Gene3D" id="3.40.630.30">
    <property type="match status" value="1"/>
</dbReference>